<evidence type="ECO:0000313" key="3">
    <source>
        <dbReference type="Proteomes" id="UP001082899"/>
    </source>
</evidence>
<proteinExistence type="predicted"/>
<dbReference type="Proteomes" id="UP001082899">
    <property type="component" value="Unassembled WGS sequence"/>
</dbReference>
<sequence>MDHHHNAYGQAVGAPLPHWTEARVPGPTTLVGRYVRLEPVDPARHARALHAAYEEASDEPIWTYLNIGPFASESAFQDHLARIAGSADPRHFALVDLADEQPAGTFALMRIDPPNGVIELGFVVYSPRLRRTRIATEALYLLMRHVFDDLGYRRLEWKCDALNAPSRAAALRYGFHFEGIFRQATVYKGRTRDTAWFSVIDAEWPALRQAYERWLGAPNFTADGVQIERLSDLTRAANAGQ</sequence>
<dbReference type="Pfam" id="PF13302">
    <property type="entry name" value="Acetyltransf_3"/>
    <property type="match status" value="1"/>
</dbReference>
<dbReference type="Gene3D" id="3.40.630.30">
    <property type="match status" value="1"/>
</dbReference>
<dbReference type="SUPFAM" id="SSF55729">
    <property type="entry name" value="Acyl-CoA N-acyltransferases (Nat)"/>
    <property type="match status" value="1"/>
</dbReference>
<evidence type="ECO:0000313" key="2">
    <source>
        <dbReference type="EMBL" id="MCY0388179.1"/>
    </source>
</evidence>
<protein>
    <submittedName>
        <fullName evidence="2">GNAT family protein</fullName>
    </submittedName>
</protein>
<dbReference type="PANTHER" id="PTHR43441">
    <property type="entry name" value="RIBOSOMAL-PROTEIN-SERINE ACETYLTRANSFERASE"/>
    <property type="match status" value="1"/>
</dbReference>
<keyword evidence="3" id="KW-1185">Reference proteome</keyword>
<dbReference type="PANTHER" id="PTHR43441:SF2">
    <property type="entry name" value="FAMILY ACETYLTRANSFERASE, PUTATIVE (AFU_ORTHOLOGUE AFUA_7G00850)-RELATED"/>
    <property type="match status" value="1"/>
</dbReference>
<name>A0ABT3ZNQ4_9BURK</name>
<gene>
    <name evidence="2" type="ORF">OVY01_13215</name>
</gene>
<accession>A0ABT3ZNQ4</accession>
<evidence type="ECO:0000259" key="1">
    <source>
        <dbReference type="PROSITE" id="PS51186"/>
    </source>
</evidence>
<dbReference type="RefSeq" id="WP_267848049.1">
    <property type="nucleotide sequence ID" value="NZ_JAPMXC010000002.1"/>
</dbReference>
<dbReference type="PROSITE" id="PS51186">
    <property type="entry name" value="GNAT"/>
    <property type="match status" value="1"/>
</dbReference>
<dbReference type="InterPro" id="IPR000182">
    <property type="entry name" value="GNAT_dom"/>
</dbReference>
<dbReference type="EMBL" id="JAPMXC010000002">
    <property type="protein sequence ID" value="MCY0388179.1"/>
    <property type="molecule type" value="Genomic_DNA"/>
</dbReference>
<comment type="caution">
    <text evidence="2">The sequence shown here is derived from an EMBL/GenBank/DDBJ whole genome shotgun (WGS) entry which is preliminary data.</text>
</comment>
<dbReference type="InterPro" id="IPR016181">
    <property type="entry name" value="Acyl_CoA_acyltransferase"/>
</dbReference>
<organism evidence="2 3">
    <name type="scientific">Robbsia betulipollinis</name>
    <dbReference type="NCBI Taxonomy" id="2981849"/>
    <lineage>
        <taxon>Bacteria</taxon>
        <taxon>Pseudomonadati</taxon>
        <taxon>Pseudomonadota</taxon>
        <taxon>Betaproteobacteria</taxon>
        <taxon>Burkholderiales</taxon>
        <taxon>Burkholderiaceae</taxon>
        <taxon>Robbsia</taxon>
    </lineage>
</organism>
<reference evidence="2" key="1">
    <citation type="submission" date="2022-11" db="EMBL/GenBank/DDBJ databases">
        <title>Robbsia betulipollinis sp. nov., isolated from pollen of birch (Betula pendula).</title>
        <authorList>
            <person name="Shi H."/>
            <person name="Ambika Manirajan B."/>
            <person name="Ratering S."/>
            <person name="Geissler-Plaum R."/>
            <person name="Schnell S."/>
        </authorList>
    </citation>
    <scope>NUCLEOTIDE SEQUENCE</scope>
    <source>
        <strain evidence="2">Bb-Pol-6</strain>
    </source>
</reference>
<dbReference type="InterPro" id="IPR051908">
    <property type="entry name" value="Ribosomal_N-acetyltransferase"/>
</dbReference>
<feature type="domain" description="N-acetyltransferase" evidence="1">
    <location>
        <begin position="35"/>
        <end position="193"/>
    </location>
</feature>